<reference evidence="2 3" key="1">
    <citation type="submission" date="2019-05" db="EMBL/GenBank/DDBJ databases">
        <authorList>
            <person name="Qu J.-H."/>
        </authorList>
    </citation>
    <scope>NUCLEOTIDE SEQUENCE [LARGE SCALE GENOMIC DNA]</scope>
    <source>
        <strain evidence="2 3">Z12</strain>
    </source>
</reference>
<keyword evidence="1" id="KW-0812">Transmembrane</keyword>
<dbReference type="RefSeq" id="WP_138282106.1">
    <property type="nucleotide sequence ID" value="NZ_BMGE01000003.1"/>
</dbReference>
<accession>A0A5R9KBA3</accession>
<dbReference type="AlphaFoldDB" id="A0A5R9KBA3"/>
<gene>
    <name evidence="2" type="ORF">FEM55_14650</name>
</gene>
<keyword evidence="1" id="KW-1133">Transmembrane helix</keyword>
<proteinExistence type="predicted"/>
<comment type="caution">
    <text evidence="2">The sequence shown here is derived from an EMBL/GenBank/DDBJ whole genome shotgun (WGS) entry which is preliminary data.</text>
</comment>
<dbReference type="EMBL" id="VCEI01000025">
    <property type="protein sequence ID" value="TLU91997.1"/>
    <property type="molecule type" value="Genomic_DNA"/>
</dbReference>
<dbReference type="Proteomes" id="UP000309788">
    <property type="component" value="Unassembled WGS sequence"/>
</dbReference>
<evidence type="ECO:0000313" key="3">
    <source>
        <dbReference type="Proteomes" id="UP000309788"/>
    </source>
</evidence>
<sequence>MGQLTLPPDYFRTAAELYQQNPSDRKAWLQDQIAKANSSLLQYQAELNEITAALVKLGAMPGSGGIITTAGGVLAALPTGYTKIIGGILIVAGAFFSKVENKQKAKQIEQLKQVGLARYNEAVQVGEYKTRYEKELAGLRMIPVALTAVILWLIIK</sequence>
<keyword evidence="1" id="KW-0472">Membrane</keyword>
<name>A0A5R9KBA3_9BACT</name>
<protein>
    <submittedName>
        <fullName evidence="2">Uncharacterized protein</fullName>
    </submittedName>
</protein>
<organism evidence="2 3">
    <name type="scientific">Dyadobacter sediminis</name>
    <dbReference type="NCBI Taxonomy" id="1493691"/>
    <lineage>
        <taxon>Bacteria</taxon>
        <taxon>Pseudomonadati</taxon>
        <taxon>Bacteroidota</taxon>
        <taxon>Cytophagia</taxon>
        <taxon>Cytophagales</taxon>
        <taxon>Spirosomataceae</taxon>
        <taxon>Dyadobacter</taxon>
    </lineage>
</organism>
<feature type="transmembrane region" description="Helical" evidence="1">
    <location>
        <begin position="80"/>
        <end position="97"/>
    </location>
</feature>
<keyword evidence="3" id="KW-1185">Reference proteome</keyword>
<evidence type="ECO:0000313" key="2">
    <source>
        <dbReference type="EMBL" id="TLU91997.1"/>
    </source>
</evidence>
<evidence type="ECO:0000256" key="1">
    <source>
        <dbReference type="SAM" id="Phobius"/>
    </source>
</evidence>
<feature type="transmembrane region" description="Helical" evidence="1">
    <location>
        <begin position="137"/>
        <end position="155"/>
    </location>
</feature>